<dbReference type="AlphaFoldDB" id="A0A1S8N2H9"/>
<evidence type="ECO:0000256" key="14">
    <source>
        <dbReference type="ARBA" id="ARBA00023236"/>
    </source>
</evidence>
<keyword evidence="2" id="KW-0678">Repressor</keyword>
<evidence type="ECO:0000256" key="4">
    <source>
        <dbReference type="ARBA" id="ARBA00022741"/>
    </source>
</evidence>
<evidence type="ECO:0000256" key="10">
    <source>
        <dbReference type="ARBA" id="ARBA00023015"/>
    </source>
</evidence>
<keyword evidence="3" id="KW-0235">DNA replication</keyword>
<feature type="domain" description="UvrD-like helicase ATP-binding" evidence="17">
    <location>
        <begin position="2"/>
        <end position="322"/>
    </location>
</feature>
<dbReference type="CDD" id="cd06529">
    <property type="entry name" value="S24_LexA-like"/>
    <property type="match status" value="1"/>
</dbReference>
<dbReference type="GO" id="GO:0003677">
    <property type="term" value="F:DNA binding"/>
    <property type="evidence" value="ECO:0007669"/>
    <property type="project" value="UniProtKB-KW"/>
</dbReference>
<dbReference type="EMBL" id="LZYZ01000006">
    <property type="protein sequence ID" value="OOM10623.1"/>
    <property type="molecule type" value="Genomic_DNA"/>
</dbReference>
<evidence type="ECO:0000256" key="13">
    <source>
        <dbReference type="ARBA" id="ARBA00023204"/>
    </source>
</evidence>
<dbReference type="Gene3D" id="2.10.109.10">
    <property type="entry name" value="Umud Fragment, subunit A"/>
    <property type="match status" value="1"/>
</dbReference>
<dbReference type="SUPFAM" id="SSF52540">
    <property type="entry name" value="P-loop containing nucleoside triphosphate hydrolases"/>
    <property type="match status" value="1"/>
</dbReference>
<gene>
    <name evidence="18" type="primary">lexA_3</name>
    <name evidence="18" type="ORF">CLOSAC_32440</name>
</gene>
<keyword evidence="6 15" id="KW-0378">Hydrolase</keyword>
<proteinExistence type="inferred from homology"/>
<dbReference type="Pfam" id="PF00580">
    <property type="entry name" value="UvrD-helicase"/>
    <property type="match status" value="1"/>
</dbReference>
<dbReference type="GO" id="GO:0006260">
    <property type="term" value="P:DNA replication"/>
    <property type="evidence" value="ECO:0007669"/>
    <property type="project" value="UniProtKB-KW"/>
</dbReference>
<dbReference type="PANTHER" id="PTHR33516">
    <property type="entry name" value="LEXA REPRESSOR"/>
    <property type="match status" value="1"/>
</dbReference>
<comment type="similarity">
    <text evidence="1 16">Belongs to the peptidase S24 family.</text>
</comment>
<evidence type="ECO:0000256" key="7">
    <source>
        <dbReference type="ARBA" id="ARBA00022806"/>
    </source>
</evidence>
<sequence length="509" mass="59085">MQFSAEQIRIIKSKPNGHRLIKGAEGTGKTTVATNKIPELLKHYCIDETDRVLMVTYNEQALNYVSYIYNNIEQDKYIQSSFFDEDNSHKLEIKTIDSLILCYFNDYKKSHNLKLKIASNIEYESILIDAIKIVGKQYNKLKFLNNEYFNFIQEEINWIKSCNYTNCEEYQIARRSGKTNNIKNDKVIKLRKHSKQKEAIYEVFKEYNNRLRESNIVDSQDVILLALHEANKKNCKKYTHILIDDSQALTKIQLQFLKAIYSSKMYSSITFIMDEEANKYPKGYLTRKKAFMNLGFNMKGKSNSLKKIYNKCDLLNTNTCSTVKKENKIHDYKKGQDDLKKSYSLDTTKYIDLKRNISYEFIKDSSSNNEIYIEEDGQEKKIEDLSYIPVYNEIAAGNPILINDLLADTYLLPKSWIRGSSNIFMLKIKGDSMINKNINDGDYVLINKQNFASIGDIVAVDIEGEATLKTYKIKDNKISLMPENNKYEPIILDENEFDIIGIAVGLIKN</sequence>
<dbReference type="GO" id="GO:0006281">
    <property type="term" value="P:DNA repair"/>
    <property type="evidence" value="ECO:0007669"/>
    <property type="project" value="UniProtKB-KW"/>
</dbReference>
<evidence type="ECO:0000256" key="12">
    <source>
        <dbReference type="ARBA" id="ARBA00023163"/>
    </source>
</evidence>
<dbReference type="PRINTS" id="PR00726">
    <property type="entry name" value="LEXASERPTASE"/>
</dbReference>
<dbReference type="InterPro" id="IPR013986">
    <property type="entry name" value="DExx_box_DNA_helicase_dom_sf"/>
</dbReference>
<evidence type="ECO:0000256" key="15">
    <source>
        <dbReference type="PROSITE-ProRule" id="PRU00560"/>
    </source>
</evidence>
<keyword evidence="4 15" id="KW-0547">Nucleotide-binding</keyword>
<keyword evidence="10" id="KW-0805">Transcription regulation</keyword>
<organism evidence="18 19">
    <name type="scientific">Clostridium saccharobutylicum</name>
    <dbReference type="NCBI Taxonomy" id="169679"/>
    <lineage>
        <taxon>Bacteria</taxon>
        <taxon>Bacillati</taxon>
        <taxon>Bacillota</taxon>
        <taxon>Clostridia</taxon>
        <taxon>Eubacteriales</taxon>
        <taxon>Clostridiaceae</taxon>
        <taxon>Clostridium</taxon>
    </lineage>
</organism>
<name>A0A1S8N2H9_CLOSA</name>
<dbReference type="GO" id="GO:0045892">
    <property type="term" value="P:negative regulation of DNA-templated transcription"/>
    <property type="evidence" value="ECO:0007669"/>
    <property type="project" value="InterPro"/>
</dbReference>
<dbReference type="NCBIfam" id="TIGR00498">
    <property type="entry name" value="lexA"/>
    <property type="match status" value="1"/>
</dbReference>
<dbReference type="InterPro" id="IPR006200">
    <property type="entry name" value="LexA"/>
</dbReference>
<reference evidence="18 19" key="1">
    <citation type="submission" date="2016-05" db="EMBL/GenBank/DDBJ databases">
        <title>Microbial solvent formation.</title>
        <authorList>
            <person name="Poehlein A."/>
            <person name="Montoya Solano J.D."/>
            <person name="Flitsch S."/>
            <person name="Krabben P."/>
            <person name="Duerre P."/>
            <person name="Daniel R."/>
        </authorList>
    </citation>
    <scope>NUCLEOTIDE SEQUENCE [LARGE SCALE GENOMIC DNA]</scope>
    <source>
        <strain evidence="18 19">L1-8</strain>
    </source>
</reference>
<dbReference type="PANTHER" id="PTHR33516:SF2">
    <property type="entry name" value="LEXA REPRESSOR-RELATED"/>
    <property type="match status" value="1"/>
</dbReference>
<dbReference type="RefSeq" id="WP_077866303.1">
    <property type="nucleotide sequence ID" value="NZ_LZYZ01000006.1"/>
</dbReference>
<evidence type="ECO:0000313" key="18">
    <source>
        <dbReference type="EMBL" id="OOM10623.1"/>
    </source>
</evidence>
<dbReference type="InterPro" id="IPR039418">
    <property type="entry name" value="LexA-like"/>
</dbReference>
<keyword evidence="14" id="KW-0742">SOS response</keyword>
<keyword evidence="9 15" id="KW-0067">ATP-binding</keyword>
<dbReference type="Gene3D" id="1.10.10.160">
    <property type="match status" value="1"/>
</dbReference>
<evidence type="ECO:0000256" key="6">
    <source>
        <dbReference type="ARBA" id="ARBA00022801"/>
    </source>
</evidence>
<dbReference type="Pfam" id="PF00717">
    <property type="entry name" value="Peptidase_S24"/>
    <property type="match status" value="1"/>
</dbReference>
<evidence type="ECO:0000256" key="1">
    <source>
        <dbReference type="ARBA" id="ARBA00007484"/>
    </source>
</evidence>
<accession>A0A1S8N2H9</accession>
<dbReference type="PROSITE" id="PS51198">
    <property type="entry name" value="UVRD_HELICASE_ATP_BIND"/>
    <property type="match status" value="1"/>
</dbReference>
<evidence type="ECO:0000256" key="16">
    <source>
        <dbReference type="RuleBase" id="RU003991"/>
    </source>
</evidence>
<keyword evidence="13" id="KW-0234">DNA repair</keyword>
<evidence type="ECO:0000256" key="8">
    <source>
        <dbReference type="ARBA" id="ARBA00022813"/>
    </source>
</evidence>
<evidence type="ECO:0000256" key="9">
    <source>
        <dbReference type="ARBA" id="ARBA00022840"/>
    </source>
</evidence>
<dbReference type="GO" id="GO:0004252">
    <property type="term" value="F:serine-type endopeptidase activity"/>
    <property type="evidence" value="ECO:0007669"/>
    <property type="project" value="UniProtKB-EC"/>
</dbReference>
<dbReference type="InterPro" id="IPR036286">
    <property type="entry name" value="LexA/Signal_pep-like_sf"/>
</dbReference>
<dbReference type="SUPFAM" id="SSF51306">
    <property type="entry name" value="LexA/Signal peptidase"/>
    <property type="match status" value="1"/>
</dbReference>
<evidence type="ECO:0000256" key="2">
    <source>
        <dbReference type="ARBA" id="ARBA00022491"/>
    </source>
</evidence>
<dbReference type="InterPro" id="IPR027417">
    <property type="entry name" value="P-loop_NTPase"/>
</dbReference>
<dbReference type="InterPro" id="IPR015927">
    <property type="entry name" value="Peptidase_S24_S26A/B/C"/>
</dbReference>
<dbReference type="GO" id="GO:0004386">
    <property type="term" value="F:helicase activity"/>
    <property type="evidence" value="ECO:0007669"/>
    <property type="project" value="UniProtKB-UniRule"/>
</dbReference>
<evidence type="ECO:0000313" key="19">
    <source>
        <dbReference type="Proteomes" id="UP000191154"/>
    </source>
</evidence>
<dbReference type="GO" id="GO:0005524">
    <property type="term" value="F:ATP binding"/>
    <property type="evidence" value="ECO:0007669"/>
    <property type="project" value="UniProtKB-UniRule"/>
</dbReference>
<protein>
    <submittedName>
        <fullName evidence="18">LexA repressor</fullName>
        <ecNumber evidence="18">3.4.21.88</ecNumber>
    </submittedName>
</protein>
<keyword evidence="12" id="KW-0804">Transcription</keyword>
<dbReference type="STRING" id="169679.CSACC_23740"/>
<dbReference type="InterPro" id="IPR050077">
    <property type="entry name" value="LexA_repressor"/>
</dbReference>
<dbReference type="Gene3D" id="3.40.50.300">
    <property type="entry name" value="P-loop containing nucleotide triphosphate hydrolases"/>
    <property type="match status" value="1"/>
</dbReference>
<evidence type="ECO:0000256" key="11">
    <source>
        <dbReference type="ARBA" id="ARBA00023125"/>
    </source>
</evidence>
<dbReference type="EC" id="3.4.21.88" evidence="18"/>
<evidence type="ECO:0000256" key="5">
    <source>
        <dbReference type="ARBA" id="ARBA00022763"/>
    </source>
</evidence>
<dbReference type="GO" id="GO:0009432">
    <property type="term" value="P:SOS response"/>
    <property type="evidence" value="ECO:0007669"/>
    <property type="project" value="UniProtKB-KW"/>
</dbReference>
<feature type="binding site" evidence="15">
    <location>
        <begin position="23"/>
        <end position="30"/>
    </location>
    <ligand>
        <name>ATP</name>
        <dbReference type="ChEBI" id="CHEBI:30616"/>
    </ligand>
</feature>
<keyword evidence="11" id="KW-0238">DNA-binding</keyword>
<dbReference type="InterPro" id="IPR006197">
    <property type="entry name" value="Peptidase_S24_LexA"/>
</dbReference>
<evidence type="ECO:0000256" key="3">
    <source>
        <dbReference type="ARBA" id="ARBA00022705"/>
    </source>
</evidence>
<evidence type="ECO:0000259" key="17">
    <source>
        <dbReference type="PROSITE" id="PS51198"/>
    </source>
</evidence>
<comment type="caution">
    <text evidence="18">The sequence shown here is derived from an EMBL/GenBank/DDBJ whole genome shotgun (WGS) entry which is preliminary data.</text>
</comment>
<keyword evidence="7 15" id="KW-0347">Helicase</keyword>
<dbReference type="InterPro" id="IPR014016">
    <property type="entry name" value="UvrD-like_ATP-bd"/>
</dbReference>
<keyword evidence="5" id="KW-0227">DNA damage</keyword>
<keyword evidence="8 16" id="KW-0068">Autocatalytic cleavage</keyword>
<dbReference type="Proteomes" id="UP000191154">
    <property type="component" value="Unassembled WGS sequence"/>
</dbReference>